<keyword evidence="1" id="KW-1133">Transmembrane helix</keyword>
<feature type="transmembrane region" description="Helical" evidence="1">
    <location>
        <begin position="565"/>
        <end position="586"/>
    </location>
</feature>
<feature type="transmembrane region" description="Helical" evidence="1">
    <location>
        <begin position="606"/>
        <end position="629"/>
    </location>
</feature>
<dbReference type="Proteomes" id="UP000264141">
    <property type="component" value="Unassembled WGS sequence"/>
</dbReference>
<dbReference type="InterPro" id="IPR029058">
    <property type="entry name" value="AB_hydrolase_fold"/>
</dbReference>
<dbReference type="GO" id="GO:0004177">
    <property type="term" value="F:aminopeptidase activity"/>
    <property type="evidence" value="ECO:0007669"/>
    <property type="project" value="UniProtKB-EC"/>
</dbReference>
<accession>A0A3D1JE32</accession>
<reference evidence="4 5" key="1">
    <citation type="journal article" date="2018" name="Nat. Biotechnol.">
        <title>A standardized bacterial taxonomy based on genome phylogeny substantially revises the tree of life.</title>
        <authorList>
            <person name="Parks D.H."/>
            <person name="Chuvochina M."/>
            <person name="Waite D.W."/>
            <person name="Rinke C."/>
            <person name="Skarshewski A."/>
            <person name="Chaumeil P.A."/>
            <person name="Hugenholtz P."/>
        </authorList>
    </citation>
    <scope>NUCLEOTIDE SEQUENCE [LARGE SCALE GENOMIC DNA]</scope>
    <source>
        <strain evidence="4">UBA8781</strain>
    </source>
</reference>
<dbReference type="InterPro" id="IPR005944">
    <property type="entry name" value="Pro_iminopeptidase"/>
</dbReference>
<evidence type="ECO:0000259" key="3">
    <source>
        <dbReference type="Pfam" id="PF00561"/>
    </source>
</evidence>
<gene>
    <name evidence="4" type="ORF">DEQ80_02375</name>
</gene>
<comment type="caution">
    <text evidence="4">The sequence shown here is derived from an EMBL/GenBank/DDBJ whole genome shotgun (WGS) entry which is preliminary data.</text>
</comment>
<dbReference type="STRING" id="229919.GCA_001050195_02428"/>
<dbReference type="InterPro" id="IPR000073">
    <property type="entry name" value="AB_hydrolase_1"/>
</dbReference>
<dbReference type="RefSeq" id="WP_062194054.1">
    <property type="nucleotide sequence ID" value="NZ_DF967965.1"/>
</dbReference>
<keyword evidence="1" id="KW-0472">Membrane</keyword>
<dbReference type="GO" id="GO:0005737">
    <property type="term" value="C:cytoplasm"/>
    <property type="evidence" value="ECO:0007669"/>
    <property type="project" value="InterPro"/>
</dbReference>
<sequence>MKILSRFLVALCLTVIACGFFSPRTVQAQAEVPRLEKTSCMFPLPEGVTEGVDVDCAYLIVPQRYEDPQGETLRLAVAVIRSTSPNPRRDALVFNQGGPGGSTIDYFSQVLFDSPLRAERDLVLFDQRGTLYSEPALMCPEFLDETLKVLDKDLSDEEENRLFRQAADACRDRLLREGVDLSAFNSLENAHDIESLRVALGLEKINLYGVSYGTLLALHALREHPEGLRSLILDAVVPPQIDFNPESARTMDRAFTELFNACAADAECNRDFPNLEKVFFEEVDRLDAHPVMIQLMDPETGERHRALLNGDGLIQTLFQTLYSSELIPLLPKMIYDVRANRFTLIERVQSLITFDRTMAEGMYYAVVCAEDGDFDPRSVKYDGIRPRLVKGEQEGNETFVQVCRDWNVRQLGKQADEPVFSDLPVLILNGRFDPITPETYGEMVAQTLPNSYLFTFPNTGHGAIGDACADQIMVEFLDDPSHRPEAACLKEAKVDFVTTQDVVDFPVLMRALNLDPWALVLLGGLILGVTGLLSAWVVFPLAWLARLVSGRAGAPAPWLLRLAPWVAGFLALFGVFFLGGLAVAGFRMVTENDIRIFFGIPARWRWIFTFPVLSVPLTLVMVVQAVAGLRRGYWRLWRKVYFLLLTLVALSCIGLYLAVGALRFW</sequence>
<dbReference type="PANTHER" id="PTHR43722">
    <property type="entry name" value="PROLINE IMINOPEPTIDASE"/>
    <property type="match status" value="1"/>
</dbReference>
<feature type="chain" id="PRO_5017557652" evidence="2">
    <location>
        <begin position="29"/>
        <end position="665"/>
    </location>
</feature>
<evidence type="ECO:0000313" key="4">
    <source>
        <dbReference type="EMBL" id="HCE16684.1"/>
    </source>
</evidence>
<feature type="transmembrane region" description="Helical" evidence="1">
    <location>
        <begin position="517"/>
        <end position="544"/>
    </location>
</feature>
<feature type="transmembrane region" description="Helical" evidence="1">
    <location>
        <begin position="641"/>
        <end position="662"/>
    </location>
</feature>
<feature type="signal peptide" evidence="2">
    <location>
        <begin position="1"/>
        <end position="28"/>
    </location>
</feature>
<dbReference type="PROSITE" id="PS51257">
    <property type="entry name" value="PROKAR_LIPOPROTEIN"/>
    <property type="match status" value="1"/>
</dbReference>
<dbReference type="Gene3D" id="3.40.50.1820">
    <property type="entry name" value="alpha/beta hydrolase"/>
    <property type="match status" value="1"/>
</dbReference>
<dbReference type="Pfam" id="PF00561">
    <property type="entry name" value="Abhydrolase_1"/>
    <property type="match status" value="1"/>
</dbReference>
<proteinExistence type="predicted"/>
<keyword evidence="1" id="KW-0812">Transmembrane</keyword>
<dbReference type="EMBL" id="DPBP01000009">
    <property type="protein sequence ID" value="HCE16684.1"/>
    <property type="molecule type" value="Genomic_DNA"/>
</dbReference>
<evidence type="ECO:0000256" key="1">
    <source>
        <dbReference type="SAM" id="Phobius"/>
    </source>
</evidence>
<protein>
    <submittedName>
        <fullName evidence="4">Transporter</fullName>
    </submittedName>
</protein>
<dbReference type="PANTHER" id="PTHR43722:SF1">
    <property type="entry name" value="PROLINE IMINOPEPTIDASE"/>
    <property type="match status" value="1"/>
</dbReference>
<dbReference type="OrthoDB" id="9796770at2"/>
<organism evidence="4 5">
    <name type="scientific">Anaerolinea thermolimosa</name>
    <dbReference type="NCBI Taxonomy" id="229919"/>
    <lineage>
        <taxon>Bacteria</taxon>
        <taxon>Bacillati</taxon>
        <taxon>Chloroflexota</taxon>
        <taxon>Anaerolineae</taxon>
        <taxon>Anaerolineales</taxon>
        <taxon>Anaerolineaceae</taxon>
        <taxon>Anaerolinea</taxon>
    </lineage>
</organism>
<dbReference type="GO" id="GO:0006508">
    <property type="term" value="P:proteolysis"/>
    <property type="evidence" value="ECO:0007669"/>
    <property type="project" value="InterPro"/>
</dbReference>
<name>A0A3D1JE32_9CHLR</name>
<dbReference type="AlphaFoldDB" id="A0A3D1JE32"/>
<evidence type="ECO:0000313" key="5">
    <source>
        <dbReference type="Proteomes" id="UP000264141"/>
    </source>
</evidence>
<feature type="domain" description="AB hydrolase-1" evidence="3">
    <location>
        <begin position="91"/>
        <end position="464"/>
    </location>
</feature>
<evidence type="ECO:0000256" key="2">
    <source>
        <dbReference type="SAM" id="SignalP"/>
    </source>
</evidence>
<keyword evidence="2" id="KW-0732">Signal</keyword>
<dbReference type="SUPFAM" id="SSF53474">
    <property type="entry name" value="alpha/beta-Hydrolases"/>
    <property type="match status" value="1"/>
</dbReference>